<organism evidence="1 2">
    <name type="scientific">Mannheimia pernigra</name>
    <dbReference type="NCBI Taxonomy" id="111844"/>
    <lineage>
        <taxon>Bacteria</taxon>
        <taxon>Pseudomonadati</taxon>
        <taxon>Pseudomonadota</taxon>
        <taxon>Gammaproteobacteria</taxon>
        <taxon>Pasteurellales</taxon>
        <taxon>Pasteurellaceae</taxon>
        <taxon>Mannheimia</taxon>
    </lineage>
</organism>
<reference evidence="1 2" key="1">
    <citation type="submission" date="2020-06" db="EMBL/GenBank/DDBJ databases">
        <title>Mannheimia pernigra sp. nov. isolated from bovine respiratory tract.</title>
        <authorList>
            <person name="Kuhnert P."/>
            <person name="Akarsu-Egger H."/>
        </authorList>
    </citation>
    <scope>NUCLEOTIDE SEQUENCE [LARGE SCALE GENOMIC DNA]</scope>
    <source>
        <strain evidence="1 2">17CN0883</strain>
    </source>
</reference>
<evidence type="ECO:0000313" key="1">
    <source>
        <dbReference type="EMBL" id="QLB41784.1"/>
    </source>
</evidence>
<sequence>MRLIPHYVLILLLCKAAVYRGLLRIITKGIYKEAKPPIGNLYSDVGAIEYILALLCPIGDKIVPEDDA</sequence>
<dbReference type="KEGG" id="mpeg:HV560_02480"/>
<proteinExistence type="predicted"/>
<gene>
    <name evidence="1" type="ORF">HV560_02480</name>
</gene>
<name>A0ABD7A6P1_9PAST</name>
<dbReference type="Proteomes" id="UP000509784">
    <property type="component" value="Chromosome"/>
</dbReference>
<dbReference type="AlphaFoldDB" id="A0ABD7A6P1"/>
<dbReference type="EMBL" id="CP055305">
    <property type="protein sequence ID" value="QLB41784.1"/>
    <property type="molecule type" value="Genomic_DNA"/>
</dbReference>
<accession>A0ABD7A6P1</accession>
<evidence type="ECO:0000313" key="2">
    <source>
        <dbReference type="Proteomes" id="UP000509784"/>
    </source>
</evidence>
<protein>
    <submittedName>
        <fullName evidence="1">Uncharacterized protein</fullName>
    </submittedName>
</protein>